<sequence>EDYKDRETRSLLVVRLLVDRDSVVTHWGDETPYDPDTVCSGGTEGTSVPSTSSVGDTGLGPETSSVGRVCVENPVWSTNDVTGPTTRVSYF</sequence>
<name>A0A5E4C475_MARMO</name>
<reference evidence="2" key="1">
    <citation type="submission" date="2019-04" db="EMBL/GenBank/DDBJ databases">
        <authorList>
            <person name="Alioto T."/>
            <person name="Alioto T."/>
        </authorList>
    </citation>
    <scope>NUCLEOTIDE SEQUENCE [LARGE SCALE GENOMIC DNA]</scope>
</reference>
<accession>A0A5E4C475</accession>
<gene>
    <name evidence="2" type="ORF">MONAX_5E039074</name>
</gene>
<protein>
    <submittedName>
        <fullName evidence="2">Uncharacterized protein</fullName>
    </submittedName>
</protein>
<proteinExistence type="predicted"/>
<dbReference type="AlphaFoldDB" id="A0A5E4C475"/>
<dbReference type="Proteomes" id="UP000335636">
    <property type="component" value="Unassembled WGS sequence"/>
</dbReference>
<feature type="compositionally biased region" description="Polar residues" evidence="1">
    <location>
        <begin position="45"/>
        <end position="55"/>
    </location>
</feature>
<organism evidence="2 3">
    <name type="scientific">Marmota monax</name>
    <name type="common">Woodchuck</name>
    <dbReference type="NCBI Taxonomy" id="9995"/>
    <lineage>
        <taxon>Eukaryota</taxon>
        <taxon>Metazoa</taxon>
        <taxon>Chordata</taxon>
        <taxon>Craniata</taxon>
        <taxon>Vertebrata</taxon>
        <taxon>Euteleostomi</taxon>
        <taxon>Mammalia</taxon>
        <taxon>Eutheria</taxon>
        <taxon>Euarchontoglires</taxon>
        <taxon>Glires</taxon>
        <taxon>Rodentia</taxon>
        <taxon>Sciuromorpha</taxon>
        <taxon>Sciuridae</taxon>
        <taxon>Xerinae</taxon>
        <taxon>Marmotini</taxon>
        <taxon>Marmota</taxon>
    </lineage>
</organism>
<feature type="region of interest" description="Disordered" evidence="1">
    <location>
        <begin position="27"/>
        <end position="66"/>
    </location>
</feature>
<evidence type="ECO:0000256" key="1">
    <source>
        <dbReference type="SAM" id="MobiDB-lite"/>
    </source>
</evidence>
<keyword evidence="3" id="KW-1185">Reference proteome</keyword>
<evidence type="ECO:0000313" key="2">
    <source>
        <dbReference type="EMBL" id="VTJ76684.1"/>
    </source>
</evidence>
<comment type="caution">
    <text evidence="2">The sequence shown here is derived from an EMBL/GenBank/DDBJ whole genome shotgun (WGS) entry which is preliminary data.</text>
</comment>
<feature type="non-terminal residue" evidence="2">
    <location>
        <position position="1"/>
    </location>
</feature>
<dbReference type="EMBL" id="CABDUW010000913">
    <property type="protein sequence ID" value="VTJ76684.1"/>
    <property type="molecule type" value="Genomic_DNA"/>
</dbReference>
<evidence type="ECO:0000313" key="3">
    <source>
        <dbReference type="Proteomes" id="UP000335636"/>
    </source>
</evidence>